<comment type="caution">
    <text evidence="1">The sequence shown here is derived from an EMBL/GenBank/DDBJ whole genome shotgun (WGS) entry which is preliminary data.</text>
</comment>
<proteinExistence type="predicted"/>
<organism evidence="1 2">
    <name type="scientific">Pseudolactococcus plantarum</name>
    <dbReference type="NCBI Taxonomy" id="1365"/>
    <lineage>
        <taxon>Bacteria</taxon>
        <taxon>Bacillati</taxon>
        <taxon>Bacillota</taxon>
        <taxon>Bacilli</taxon>
        <taxon>Lactobacillales</taxon>
        <taxon>Streptococcaceae</taxon>
        <taxon>Pseudolactococcus</taxon>
    </lineage>
</organism>
<evidence type="ECO:0008006" key="3">
    <source>
        <dbReference type="Google" id="ProtNLM"/>
    </source>
</evidence>
<accession>A0A2A5S4D6</accession>
<dbReference type="OrthoDB" id="2361512at2"/>
<evidence type="ECO:0000313" key="2">
    <source>
        <dbReference type="Proteomes" id="UP000242246"/>
    </source>
</evidence>
<dbReference type="AlphaFoldDB" id="A0A2A5S4D6"/>
<reference evidence="1 2" key="1">
    <citation type="submission" date="2014-12" db="EMBL/GenBank/DDBJ databases">
        <title>Draft genome sequences of 10 type strains of Lactococcus.</title>
        <authorList>
            <person name="Sun Z."/>
            <person name="Zhong Z."/>
            <person name="Liu W."/>
            <person name="Zhang W."/>
            <person name="Zhang H."/>
        </authorList>
    </citation>
    <scope>NUCLEOTIDE SEQUENCE [LARGE SCALE GENOMIC DNA]</scope>
    <source>
        <strain evidence="1 2">DSM 20686</strain>
    </source>
</reference>
<dbReference type="Proteomes" id="UP000242246">
    <property type="component" value="Unassembled WGS sequence"/>
</dbReference>
<dbReference type="RefSeq" id="WP_068159675.1">
    <property type="nucleotide sequence ID" value="NZ_JXJX01000001.1"/>
</dbReference>
<dbReference type="InterPro" id="IPR021701">
    <property type="entry name" value="DUF3284"/>
</dbReference>
<gene>
    <name evidence="1" type="ORF">RU87_GL000141</name>
</gene>
<evidence type="ECO:0000313" key="1">
    <source>
        <dbReference type="EMBL" id="PCS08318.1"/>
    </source>
</evidence>
<protein>
    <recommendedName>
        <fullName evidence="3">DUF3284 domain-containing protein</fullName>
    </recommendedName>
</protein>
<dbReference type="Pfam" id="PF11687">
    <property type="entry name" value="DUF3284"/>
    <property type="match status" value="1"/>
</dbReference>
<keyword evidence="2" id="KW-1185">Reference proteome</keyword>
<name>A0A2A5S4D6_9LACT</name>
<dbReference type="STRING" id="1348632.GCA_001591745_00080"/>
<dbReference type="EMBL" id="JXJX01000001">
    <property type="protein sequence ID" value="PCS08318.1"/>
    <property type="molecule type" value="Genomic_DNA"/>
</dbReference>
<sequence>MKITKTIDVPRQFIFDKITESSLYDIKQNTGKTPKISSLTGFEYQKNFGKNQSGKIKFDEVTEPSIYAFTTKTNRNTFKTRWELHKIDDQSTDVVIAEESKSSGMVQNINDTIMAFMFGKLKKRQMLAILDEISKAYNGR</sequence>